<dbReference type="GeneID" id="80887383"/>
<dbReference type="Pfam" id="PF03534">
    <property type="entry name" value="SpvB"/>
    <property type="match status" value="1"/>
</dbReference>
<accession>A0A9W8UNE5</accession>
<dbReference type="EMBL" id="JAJHUN010000007">
    <property type="protein sequence ID" value="KAJ4154954.1"/>
    <property type="molecule type" value="Genomic_DNA"/>
</dbReference>
<keyword evidence="5" id="KW-1133">Transmembrane helix</keyword>
<dbReference type="NCBIfam" id="TIGR03696">
    <property type="entry name" value="Rhs_assc_core"/>
    <property type="match status" value="1"/>
</dbReference>
<reference evidence="8" key="1">
    <citation type="journal article" date="2023" name="Access Microbiol">
        <title>De-novo genome assembly for Akanthomyces muscarius, a biocontrol agent of insect agricultural pests.</title>
        <authorList>
            <person name="Erdos Z."/>
            <person name="Studholme D.J."/>
            <person name="Raymond B."/>
            <person name="Sharma M."/>
        </authorList>
    </citation>
    <scope>NUCLEOTIDE SEQUENCE</scope>
    <source>
        <strain evidence="8">Ve6</strain>
    </source>
</reference>
<feature type="region of interest" description="Disordered" evidence="4">
    <location>
        <begin position="1"/>
        <end position="64"/>
    </location>
</feature>
<comment type="caution">
    <text evidence="8">The sequence shown here is derived from an EMBL/GenBank/DDBJ whole genome shotgun (WGS) entry which is preliminary data.</text>
</comment>
<evidence type="ECO:0000259" key="7">
    <source>
        <dbReference type="Pfam" id="PF12256"/>
    </source>
</evidence>
<dbReference type="InterPro" id="IPR022044">
    <property type="entry name" value="TcdB_toxin_mid/C"/>
</dbReference>
<feature type="transmembrane region" description="Helical" evidence="5">
    <location>
        <begin position="2653"/>
        <end position="2674"/>
    </location>
</feature>
<feature type="transmembrane region" description="Helical" evidence="5">
    <location>
        <begin position="2680"/>
        <end position="2704"/>
    </location>
</feature>
<dbReference type="InterPro" id="IPR022385">
    <property type="entry name" value="Rhs_assc_core"/>
</dbReference>
<dbReference type="RefSeq" id="XP_056055078.1">
    <property type="nucleotide sequence ID" value="XM_056198096.1"/>
</dbReference>
<evidence type="ECO:0000256" key="1">
    <source>
        <dbReference type="ARBA" id="ARBA00004613"/>
    </source>
</evidence>
<feature type="region of interest" description="Disordered" evidence="4">
    <location>
        <begin position="1988"/>
        <end position="2010"/>
    </location>
</feature>
<keyword evidence="3" id="KW-0843">Virulence</keyword>
<dbReference type="InterPro" id="IPR022045">
    <property type="entry name" value="TcdB_toxin_mid/N"/>
</dbReference>
<dbReference type="KEGG" id="amus:LMH87_000224"/>
<dbReference type="SUPFAM" id="SSF69318">
    <property type="entry name" value="Integrin alpha N-terminal domain"/>
    <property type="match status" value="1"/>
</dbReference>
<evidence type="ECO:0000256" key="4">
    <source>
        <dbReference type="SAM" id="MobiDB-lite"/>
    </source>
</evidence>
<gene>
    <name evidence="8" type="ORF">LMH87_000224</name>
</gene>
<dbReference type="Pfam" id="PF12256">
    <property type="entry name" value="TcdB_toxin_midN"/>
    <property type="match status" value="1"/>
</dbReference>
<dbReference type="PANTHER" id="PTHR32305">
    <property type="match status" value="1"/>
</dbReference>
<evidence type="ECO:0000256" key="5">
    <source>
        <dbReference type="SAM" id="Phobius"/>
    </source>
</evidence>
<keyword evidence="9" id="KW-1185">Reference proteome</keyword>
<dbReference type="InterPro" id="IPR050708">
    <property type="entry name" value="T6SS_VgrG/RHS"/>
</dbReference>
<feature type="domain" description="Insecticide toxin TcdB middle/N-terminal" evidence="7">
    <location>
        <begin position="707"/>
        <end position="856"/>
    </location>
</feature>
<feature type="domain" description="Insecticide toxin TcdB middle/C-terminal" evidence="6">
    <location>
        <begin position="933"/>
        <end position="1072"/>
    </location>
</feature>
<keyword evidence="5" id="KW-0812">Transmembrane</keyword>
<dbReference type="GO" id="GO:0005576">
    <property type="term" value="C:extracellular region"/>
    <property type="evidence" value="ECO:0007669"/>
    <property type="project" value="UniProtKB-SubCell"/>
</dbReference>
<dbReference type="Gene3D" id="2.180.10.10">
    <property type="entry name" value="RHS repeat-associated core"/>
    <property type="match status" value="1"/>
</dbReference>
<evidence type="ECO:0000256" key="2">
    <source>
        <dbReference type="ARBA" id="ARBA00022525"/>
    </source>
</evidence>
<dbReference type="Pfam" id="PF12255">
    <property type="entry name" value="TcdB_toxin_midC"/>
    <property type="match status" value="1"/>
</dbReference>
<dbReference type="Proteomes" id="UP001144673">
    <property type="component" value="Chromosome 6"/>
</dbReference>
<comment type="subcellular location">
    <subcellularLocation>
        <location evidence="1">Secreted</location>
    </subcellularLocation>
</comment>
<evidence type="ECO:0000259" key="6">
    <source>
        <dbReference type="Pfam" id="PF12255"/>
    </source>
</evidence>
<proteinExistence type="predicted"/>
<dbReference type="GO" id="GO:0005737">
    <property type="term" value="C:cytoplasm"/>
    <property type="evidence" value="ECO:0007669"/>
    <property type="project" value="InterPro"/>
</dbReference>
<name>A0A9W8UNE5_AKAMU</name>
<feature type="transmembrane region" description="Helical" evidence="5">
    <location>
        <begin position="2606"/>
        <end position="2632"/>
    </location>
</feature>
<feature type="region of interest" description="Disordered" evidence="4">
    <location>
        <begin position="1891"/>
        <end position="1925"/>
    </location>
</feature>
<evidence type="ECO:0000313" key="9">
    <source>
        <dbReference type="Proteomes" id="UP001144673"/>
    </source>
</evidence>
<evidence type="ECO:0000256" key="3">
    <source>
        <dbReference type="ARBA" id="ARBA00023026"/>
    </source>
</evidence>
<keyword evidence="2" id="KW-0964">Secreted</keyword>
<dbReference type="InterPro" id="IPR003284">
    <property type="entry name" value="Sal_SpvB"/>
</dbReference>
<feature type="compositionally biased region" description="Polar residues" evidence="4">
    <location>
        <begin position="8"/>
        <end position="21"/>
    </location>
</feature>
<dbReference type="PANTHER" id="PTHR32305:SF15">
    <property type="entry name" value="PROTEIN RHSA-RELATED"/>
    <property type="match status" value="1"/>
</dbReference>
<protein>
    <recommendedName>
        <fullName evidence="10">SpvB-domain-containing protein</fullName>
    </recommendedName>
</protein>
<keyword evidence="5" id="KW-0472">Membrane</keyword>
<evidence type="ECO:0000313" key="8">
    <source>
        <dbReference type="EMBL" id="KAJ4154954.1"/>
    </source>
</evidence>
<sequence>MDYLNPPLDNSSNRGQASGQVSTGSGRETGESSNPSSGEAPSPFTLPSVQLPKGGGGIKGIGEKFSVSPATGTGNFSVPIKTSNGRAGSSVALSLSYNSGAGNGSFGLGWQVSNQSIVRKTDKGLPRYRDEDESDVFMLAGAEDLVPSLEVQPDGTVIPVSDSRYDGNPLLQSTRYQPRIDNGSIRILRISNQETDESHWEVKTGANVTTIYGDCDESRVFDPLRPSRIFEWLPTRSYDDKGNETLYQYKVEDSCGIDTASSHEQQRSERERSAARYIKRIKYGNTISNLNPAFKSNNNWLFEVVFDYGEHDRQNPSVEECKEWQPRPDPFSTRRAGFEIRTYRLCQRVLMFHHFPDEPTVGRDCLVASFNLTHEAIGKDPSTGLAVASIVTSITQESWQRCGDTYKKQFMPPLEFRYSAAQPARQSEALKSSSLANLPAGFSGDYQVLDLEGQGLPGVVVSVGGNLLYVPNSGNGHFGRAETLPSSPGAGSRRDARQWMDLDGGGKLDLVQMNAPTPGFYKRNLDENSGWDTFRAFESFPNLDMKDKNLKFIDLTGDGIADIVIIDDNELRFYAGLGDVGFDTPSYKPSPLDDETPDSSRLLFWDGSEAIYTSDMTGDGLADLVRVRNSEICYWPNLGYGEFGAKVAMVNPPVFDRPDLFSQTYLLLSDIDGSGTTDVVYLGNDVPMIYHNLSGNGWSDGIPITGFPGIDSTTNVRVSDLLGRGTGCLVWSSILPGDFGHHIRYLDLMEAGKPYLLVGVDNNLGWETRVTYESSCQFYARDKSAGRPWTARLPFPVQCVEKAELVDRVSKSLFTTKYAYHDGYFDGVEREFRGFGMVESWDTELYSNLQQDNTMSNISKQSNMPPVLTKTWYHTGEYLDGKLVTRYSDIPYWTGDDQIQSYASLTDPVLPFSITTKRHEVPYTLNHQERREACRALRGQVLRSESYAIDGTNLQAFPYIVQESNMHLELRQPVGPNSHAVLFVRPKESLEMAYDRKRYRAGSIMQFDPRISHTMVLETDFYGNQLKSMVVSYGRRHPDPDKRLTEEDRKAQMRSHAVLSTAAFTNSVETRENFILPLPAQSQSYEVINIDACRRRAHSGAKEAVLFNDALQIVRRLASGAFDIPFENFTGPYPSSTTTYRRLLKESCSIYRKNDLTGPLPLGVVESLSLPWKNFQLSLTDDQAQHYVTSGKIRSEELIKTLEKDCNFSRIHAKPGWWAPSGQAFFAAQRDASPSEELEEAKRHFFTIRRSRPQFDRDSAPAEVFYDYDKYDLLIQEVRDPYGNTVTAGERNVDPSLPLAKAGNDYRLLAPFLVMDSNRNRSKALFNIMGNVVASAAMGKPEENLGDSLDGVHAVLNEDETREFFNNPTGLSHKYLGKATTRTVYDFFAYHRTKHRRQPQPNWVSSLSRETHESDLPEGVQSRVFVTVSYSDGLGRGIQVKAQCESGPLTLDVSSGVEGGLAIQPKIQQRWLTSSWVIFNNKNKPVRQYEPFFSGSHRFQDKAIYGASSIMLYDAIARPVAVVSPDHTWSKVKHDPWGSEQWDKIDTVLIEDPSTDEDVGGFFKLLPRAAYMPTWYGQRCHGQLGTLEKEAAMHSASLAETPSSVKFDSLGRVCVNFEILRNPQPPTSTSKVKDQVLRQPSFLDVQGMPVKLEDSLGRETATNIFAMGGWVMSETHMDNGTRWTLPDVSGIPILTWNARGQRFRTEYDRKRRIVGLHIRDGENESLVEASKYGETRTDPELYNANGRIVLAYDQTGTTRTPKYDFKGNLGESTRQLACDYKTALDWSSPQKLALQEEGFVETVSYDALGKPTKTILPDGTMTSYHYNERGLIRKVETNVKDAASVDSVIDDIEYDAKGQRSKIQQGNGMHTLFHYDKNTFRVCRIETIRVRKRSPSRSRSRSQSGNSSEGDHGARPRRKSSRRERREHLQDLNYVFDALGNITHVTDKASQAIFFRNHRVEAMQTFTYDSLARLVEATGREHIGQMQMAKDRHGAGNSTPSADGRVDHPNDAKAMGRYVEKYVYDAVNNIQSLRHANLTDGQSYTRRYYYEEKSLVAPSQQNNRLSRTSVGDVTETYHYDGSEAEPGNMSSMPGLPSTVYDYGERMVRSVQTCGKGSEARETIYYRYDATGKRVRKVIERQAESEKPKVLKETIYIGGAFEVFRKYAGGGDVSVEVHSLRIIESGRQLLLVEKRTLGGDSRAPGLLYRYQLGNFQGSATVEVDENANVLSYEEFTPYGVSSVSSVFRETEVPKRYRFLGKERDEIGLYHFGVRYYAPWLGRFVSADPKGSADGSNLYQYAHGNPTMLADPSGTNANPPPEFAGWAWKDIAARANDKIHLEDLNLKGGGALIQQYRVAGRAAAGDFAKFLQSSLAEGSEMAVKFETYLANAKTGGVKGSSYIDFIVQEWKTAYEHKLLNFSKYSEDGSLVLDKLKDASSRIITQLNKHTTNLAQLSDDYGKVRLAVTLRGLEGATEQGLADFAGELGTIMKKAGQLEPLIQRVDSPGIVAATQTLESGTLAVIERAGGLSKYVGTGSKILGPLGVFIGVMSLSGQAHAATGTGEHKGISKSEQAQAGMDLAANVTGIGVFAVGTKATAITAAGGATLATGAAIVAVGAAAGGAAAGAAVGGWVDKKVESSEWAQQNLGPKGAELAGYGTGVLAGAAAGAAVGALVGSVLPIVGTAAGAVIGGAAGALGAEAKILISKYWN</sequence>
<feature type="compositionally biased region" description="Basic residues" evidence="4">
    <location>
        <begin position="1891"/>
        <end position="1900"/>
    </location>
</feature>
<organism evidence="8 9">
    <name type="scientific">Akanthomyces muscarius</name>
    <name type="common">Entomopathogenic fungus</name>
    <name type="synonym">Lecanicillium muscarium</name>
    <dbReference type="NCBI Taxonomy" id="2231603"/>
    <lineage>
        <taxon>Eukaryota</taxon>
        <taxon>Fungi</taxon>
        <taxon>Dikarya</taxon>
        <taxon>Ascomycota</taxon>
        <taxon>Pezizomycotina</taxon>
        <taxon>Sordariomycetes</taxon>
        <taxon>Hypocreomycetidae</taxon>
        <taxon>Hypocreales</taxon>
        <taxon>Cordycipitaceae</taxon>
        <taxon>Akanthomyces</taxon>
    </lineage>
</organism>
<dbReference type="PRINTS" id="PR01341">
    <property type="entry name" value="SALSPVBPROT"/>
</dbReference>
<dbReference type="InterPro" id="IPR028994">
    <property type="entry name" value="Integrin_alpha_N"/>
</dbReference>
<evidence type="ECO:0008006" key="10">
    <source>
        <dbReference type="Google" id="ProtNLM"/>
    </source>
</evidence>